<comment type="caution">
    <text evidence="2">The sequence shown here is derived from an EMBL/GenBank/DDBJ whole genome shotgun (WGS) entry which is preliminary data.</text>
</comment>
<feature type="compositionally biased region" description="Basic and acidic residues" evidence="1">
    <location>
        <begin position="260"/>
        <end position="271"/>
    </location>
</feature>
<reference evidence="3" key="1">
    <citation type="journal article" date="2016" name="Genome Announc.">
        <title>Genome sequences of three species of Hanseniaspora isolated from spontaneous wine fermentations.</title>
        <authorList>
            <person name="Sternes P.R."/>
            <person name="Lee D."/>
            <person name="Kutyna D.R."/>
            <person name="Borneman A.R."/>
        </authorList>
    </citation>
    <scope>NUCLEOTIDE SEQUENCE [LARGE SCALE GENOMIC DNA]</scope>
    <source>
        <strain evidence="3">AWRI3578</strain>
    </source>
</reference>
<feature type="compositionally biased region" description="Basic residues" evidence="1">
    <location>
        <begin position="326"/>
        <end position="337"/>
    </location>
</feature>
<evidence type="ECO:0000256" key="1">
    <source>
        <dbReference type="SAM" id="MobiDB-lite"/>
    </source>
</evidence>
<dbReference type="OrthoDB" id="5352132at2759"/>
<protein>
    <recommendedName>
        <fullName evidence="4">Protein PAL1</fullName>
    </recommendedName>
</protein>
<sequence>MSRKNPFLQDYEEDNQPQSNRHRAPQQNTYESSQQEKERMRRQYEASDNMMSEDLPPSYDEIAPSRRNVTPQDVKQTQRSRSKKKSSKTKKPAIAKNVDTIDKLDVTGLFGGAFHHDGPFDACTPHRNKNKKAAPVLAFPKNGPNSSLTGKINTSKGYQNKMNQVFGVSNTYGNIADGDDNEDDVVYSMDSSRMTQRGQNGEILNKDPLQGIGNGSSTTIAAIKNNSSMTNLDTNERVKIHGPVSQGLGSTTFLDGAPAPRKEQERQEKIQRSLSRKKSISHRLGLRSDTPTNYTSAEVTKVKSDNTNQYFSSDFENGKQSTGSKLLRRVKTLGRRS</sequence>
<feature type="compositionally biased region" description="Basic and acidic residues" evidence="1">
    <location>
        <begin position="34"/>
        <end position="45"/>
    </location>
</feature>
<evidence type="ECO:0008006" key="4">
    <source>
        <dbReference type="Google" id="ProtNLM"/>
    </source>
</evidence>
<dbReference type="Proteomes" id="UP000095605">
    <property type="component" value="Unassembled WGS sequence"/>
</dbReference>
<feature type="region of interest" description="Disordered" evidence="1">
    <location>
        <begin position="242"/>
        <end position="337"/>
    </location>
</feature>
<dbReference type="GO" id="GO:0005737">
    <property type="term" value="C:cytoplasm"/>
    <property type="evidence" value="ECO:0007669"/>
    <property type="project" value="TreeGrafter"/>
</dbReference>
<feature type="compositionally biased region" description="Basic residues" evidence="1">
    <location>
        <begin position="78"/>
        <end position="93"/>
    </location>
</feature>
<feature type="compositionally biased region" description="Polar residues" evidence="1">
    <location>
        <begin position="289"/>
        <end position="298"/>
    </location>
</feature>
<organism evidence="2 3">
    <name type="scientific">Hanseniaspora opuntiae</name>
    <dbReference type="NCBI Taxonomy" id="211096"/>
    <lineage>
        <taxon>Eukaryota</taxon>
        <taxon>Fungi</taxon>
        <taxon>Dikarya</taxon>
        <taxon>Ascomycota</taxon>
        <taxon>Saccharomycotina</taxon>
        <taxon>Saccharomycetes</taxon>
        <taxon>Saccharomycodales</taxon>
        <taxon>Saccharomycodaceae</taxon>
        <taxon>Hanseniaspora</taxon>
    </lineage>
</organism>
<feature type="compositionally biased region" description="Basic residues" evidence="1">
    <location>
        <begin position="274"/>
        <end position="285"/>
    </location>
</feature>
<evidence type="ECO:0000313" key="2">
    <source>
        <dbReference type="EMBL" id="OEJ83344.1"/>
    </source>
</evidence>
<evidence type="ECO:0000313" key="3">
    <source>
        <dbReference type="Proteomes" id="UP000095605"/>
    </source>
</evidence>
<proteinExistence type="predicted"/>
<dbReference type="EMBL" id="LPNL01000007">
    <property type="protein sequence ID" value="OEJ83344.1"/>
    <property type="molecule type" value="Genomic_DNA"/>
</dbReference>
<dbReference type="AlphaFoldDB" id="A0A1E5R8W7"/>
<feature type="compositionally biased region" description="Polar residues" evidence="1">
    <location>
        <begin position="305"/>
        <end position="324"/>
    </location>
</feature>
<name>A0A1E5R8W7_9ASCO</name>
<dbReference type="PANTHER" id="PTHR28307:SF2">
    <property type="entry name" value="PROTEIN PAL1"/>
    <property type="match status" value="1"/>
</dbReference>
<dbReference type="PANTHER" id="PTHR28307">
    <property type="entry name" value="PROTEIN PAL1"/>
    <property type="match status" value="1"/>
</dbReference>
<keyword evidence="3" id="KW-1185">Reference proteome</keyword>
<accession>A0A1E5R8W7</accession>
<dbReference type="Pfam" id="PF08316">
    <property type="entry name" value="Pal1"/>
    <property type="match status" value="1"/>
</dbReference>
<gene>
    <name evidence="2" type="ORF">AWRI3578_g3188</name>
</gene>
<feature type="region of interest" description="Disordered" evidence="1">
    <location>
        <begin position="1"/>
        <end position="94"/>
    </location>
</feature>
<dbReference type="InterPro" id="IPR013226">
    <property type="entry name" value="Pal1"/>
</dbReference>